<feature type="chain" id="PRO_5046610806" evidence="1">
    <location>
        <begin position="29"/>
        <end position="273"/>
    </location>
</feature>
<evidence type="ECO:0000313" key="3">
    <source>
        <dbReference type="Proteomes" id="UP001500507"/>
    </source>
</evidence>
<feature type="signal peptide" evidence="1">
    <location>
        <begin position="1"/>
        <end position="28"/>
    </location>
</feature>
<name>A0ABP3XTE9_9FLAO</name>
<dbReference type="Gene3D" id="2.40.160.20">
    <property type="match status" value="1"/>
</dbReference>
<dbReference type="Proteomes" id="UP001500507">
    <property type="component" value="Unassembled WGS sequence"/>
</dbReference>
<dbReference type="NCBIfam" id="NF047659">
    <property type="entry name" value="THC0290_0291_fam"/>
    <property type="match status" value="1"/>
</dbReference>
<evidence type="ECO:0000313" key="2">
    <source>
        <dbReference type="EMBL" id="GAA0872674.1"/>
    </source>
</evidence>
<dbReference type="EMBL" id="BAAAFG010000015">
    <property type="protein sequence ID" value="GAA0872674.1"/>
    <property type="molecule type" value="Genomic_DNA"/>
</dbReference>
<sequence length="273" mass="30761">MFNLLMMNTKPLILVFFAFLLANTSIQAQKAFSQEAGVILGPIQFRGDYGLAGESETNYGNLGFGFGVVHYINFAYNQRRGSYVRASEYLKDHFKIRSEINFFTAKLNHFGKIKDDQIADPTQANTLDEMEGDARVFEIGTGFEYFPLSIVDFELGYTRFAPYAGFNVHYATYNSNSSSSLGDLDIAQQEGDEDILFGTFIGGLDNTGGSTYSLVFNAGTRYRIGETSDLLIDFRFIYYGTDLLDGLEPVGPQNQDNDWITWLNVGYIYYFDL</sequence>
<accession>A0ABP3XTE9</accession>
<keyword evidence="1" id="KW-0732">Signal</keyword>
<proteinExistence type="predicted"/>
<keyword evidence="3" id="KW-1185">Reference proteome</keyword>
<comment type="caution">
    <text evidence="2">The sequence shown here is derived from an EMBL/GenBank/DDBJ whole genome shotgun (WGS) entry which is preliminary data.</text>
</comment>
<gene>
    <name evidence="2" type="ORF">GCM10009117_18210</name>
</gene>
<evidence type="ECO:0000256" key="1">
    <source>
        <dbReference type="SAM" id="SignalP"/>
    </source>
</evidence>
<protein>
    <submittedName>
        <fullName evidence="2">Glutamate dehydrogenase</fullName>
    </submittedName>
</protein>
<reference evidence="3" key="1">
    <citation type="journal article" date="2019" name="Int. J. Syst. Evol. Microbiol.">
        <title>The Global Catalogue of Microorganisms (GCM) 10K type strain sequencing project: providing services to taxonomists for standard genome sequencing and annotation.</title>
        <authorList>
            <consortium name="The Broad Institute Genomics Platform"/>
            <consortium name="The Broad Institute Genome Sequencing Center for Infectious Disease"/>
            <person name="Wu L."/>
            <person name="Ma J."/>
        </authorList>
    </citation>
    <scope>NUCLEOTIDE SEQUENCE [LARGE SCALE GENOMIC DNA]</scope>
    <source>
        <strain evidence="3">JCM 16082</strain>
    </source>
</reference>
<organism evidence="2 3">
    <name type="scientific">Gangjinia marincola</name>
    <dbReference type="NCBI Taxonomy" id="578463"/>
    <lineage>
        <taxon>Bacteria</taxon>
        <taxon>Pseudomonadati</taxon>
        <taxon>Bacteroidota</taxon>
        <taxon>Flavobacteriia</taxon>
        <taxon>Flavobacteriales</taxon>
        <taxon>Flavobacteriaceae</taxon>
        <taxon>Gangjinia</taxon>
    </lineage>
</organism>